<dbReference type="GO" id="GO:0007165">
    <property type="term" value="P:signal transduction"/>
    <property type="evidence" value="ECO:0007669"/>
    <property type="project" value="InterPro"/>
</dbReference>
<dbReference type="Gene3D" id="3.30.450.20">
    <property type="entry name" value="PAS domain"/>
    <property type="match status" value="2"/>
</dbReference>
<sequence length="560" mass="60118">MTITRPRLSLRLRIFILTAVALAPALAILGYNEVSLRRSREAEIHALALRFGQLASLEMQGIISGAEGLLRAVARVPAVRSFDAEACGLYLADIQRQSPQLAAITVIDRVGGVQCRSAPGATARLDDRPYFRQALETGGFVIGEYTDSRISGQRGLTLATPIKADDGSIVGVLAAGLDLEWLGGRLRERDLAGNSALTIADRNGMIIAREPFPERFIGTRIPEPFQTLVTGASPGTREVTSQDGTRRVIGYIPATANPTGLYISAGLSRDEAFAPIDRAMRRGAVLALIGSVLALLSAWILGRRFVRAPVARLMHTIQAWRGGERTARTGMPGGAGELEAVGAAIDGLMDELDRRQAARDAAEEHRRLLVNELNHRVKNTLATVQSIASRTLRTSASVGEANEALESRLMALSRAHDVLTRESWDGADMGEIVARALEPFGDPGGGRLRFEGPPVRLSPRTALALAMAFQELATNAVKYGSLSNRMGSVRIGWGLADGQDGRPRLHVRWEETGGPAVRPPSRRGFGSRLLERALAHDLDGDVMLEFASTGVVCTLQTAAA</sequence>
<keyword evidence="6" id="KW-0808">Transferase</keyword>
<evidence type="ECO:0000313" key="16">
    <source>
        <dbReference type="Proteomes" id="UP000605848"/>
    </source>
</evidence>
<keyword evidence="10" id="KW-0067">ATP-binding</keyword>
<dbReference type="InterPro" id="IPR003660">
    <property type="entry name" value="HAMP_dom"/>
</dbReference>
<name>A0A936ZEP3_9HYPH</name>
<dbReference type="InterPro" id="IPR011102">
    <property type="entry name" value="Sig_transdc_His_kinase_HWE"/>
</dbReference>
<dbReference type="AlphaFoldDB" id="A0A936ZEP3"/>
<keyword evidence="16" id="KW-1185">Reference proteome</keyword>
<evidence type="ECO:0000256" key="7">
    <source>
        <dbReference type="ARBA" id="ARBA00022692"/>
    </source>
</evidence>
<evidence type="ECO:0000256" key="6">
    <source>
        <dbReference type="ARBA" id="ARBA00022679"/>
    </source>
</evidence>
<dbReference type="CDD" id="cd12915">
    <property type="entry name" value="PDC2_DGC_like"/>
    <property type="match status" value="1"/>
</dbReference>
<dbReference type="RefSeq" id="WP_202062146.1">
    <property type="nucleotide sequence ID" value="NZ_JAEQMY010000027.1"/>
</dbReference>
<keyword evidence="11 13" id="KW-1133">Transmembrane helix</keyword>
<dbReference type="InterPro" id="IPR033479">
    <property type="entry name" value="dCache_1"/>
</dbReference>
<dbReference type="EMBL" id="JAEQMY010000027">
    <property type="protein sequence ID" value="MBL0405777.1"/>
    <property type="molecule type" value="Genomic_DNA"/>
</dbReference>
<evidence type="ECO:0000313" key="15">
    <source>
        <dbReference type="EMBL" id="MBL0405777.1"/>
    </source>
</evidence>
<evidence type="ECO:0000256" key="13">
    <source>
        <dbReference type="SAM" id="Phobius"/>
    </source>
</evidence>
<evidence type="ECO:0000256" key="12">
    <source>
        <dbReference type="ARBA" id="ARBA00023136"/>
    </source>
</evidence>
<dbReference type="CDD" id="cd12914">
    <property type="entry name" value="PDC1_DGC_like"/>
    <property type="match status" value="1"/>
</dbReference>
<feature type="domain" description="HAMP" evidence="14">
    <location>
        <begin position="304"/>
        <end position="357"/>
    </location>
</feature>
<reference evidence="15" key="1">
    <citation type="submission" date="2021-01" db="EMBL/GenBank/DDBJ databases">
        <title>Microvirga sp.</title>
        <authorList>
            <person name="Kim M.K."/>
        </authorList>
    </citation>
    <scope>NUCLEOTIDE SEQUENCE</scope>
    <source>
        <strain evidence="15">5420S-16</strain>
    </source>
</reference>
<dbReference type="PANTHER" id="PTHR41523">
    <property type="entry name" value="TWO-COMPONENT SYSTEM SENSOR PROTEIN"/>
    <property type="match status" value="1"/>
</dbReference>
<evidence type="ECO:0000256" key="4">
    <source>
        <dbReference type="ARBA" id="ARBA00022475"/>
    </source>
</evidence>
<accession>A0A936ZEP3</accession>
<evidence type="ECO:0000256" key="11">
    <source>
        <dbReference type="ARBA" id="ARBA00022989"/>
    </source>
</evidence>
<dbReference type="InterPro" id="IPR036890">
    <property type="entry name" value="HATPase_C_sf"/>
</dbReference>
<keyword evidence="5" id="KW-0597">Phosphoprotein</keyword>
<evidence type="ECO:0000256" key="5">
    <source>
        <dbReference type="ARBA" id="ARBA00022553"/>
    </source>
</evidence>
<dbReference type="SMART" id="SM00911">
    <property type="entry name" value="HWE_HK"/>
    <property type="match status" value="1"/>
</dbReference>
<dbReference type="GO" id="GO:0005886">
    <property type="term" value="C:plasma membrane"/>
    <property type="evidence" value="ECO:0007669"/>
    <property type="project" value="UniProtKB-SubCell"/>
</dbReference>
<keyword evidence="7 13" id="KW-0812">Transmembrane</keyword>
<evidence type="ECO:0000256" key="3">
    <source>
        <dbReference type="ARBA" id="ARBA00012438"/>
    </source>
</evidence>
<dbReference type="InterPro" id="IPR029151">
    <property type="entry name" value="Sensor-like_sf"/>
</dbReference>
<evidence type="ECO:0000259" key="14">
    <source>
        <dbReference type="PROSITE" id="PS50885"/>
    </source>
</evidence>
<dbReference type="EC" id="2.7.13.3" evidence="3"/>
<proteinExistence type="predicted"/>
<feature type="transmembrane region" description="Helical" evidence="13">
    <location>
        <begin position="283"/>
        <end position="302"/>
    </location>
</feature>
<evidence type="ECO:0000256" key="8">
    <source>
        <dbReference type="ARBA" id="ARBA00022741"/>
    </source>
</evidence>
<dbReference type="PROSITE" id="PS50885">
    <property type="entry name" value="HAMP"/>
    <property type="match status" value="1"/>
</dbReference>
<keyword evidence="12 13" id="KW-0472">Membrane</keyword>
<evidence type="ECO:0000256" key="1">
    <source>
        <dbReference type="ARBA" id="ARBA00000085"/>
    </source>
</evidence>
<dbReference type="GO" id="GO:0005524">
    <property type="term" value="F:ATP binding"/>
    <property type="evidence" value="ECO:0007669"/>
    <property type="project" value="UniProtKB-KW"/>
</dbReference>
<keyword evidence="4" id="KW-1003">Cell membrane</keyword>
<comment type="caution">
    <text evidence="15">The sequence shown here is derived from an EMBL/GenBank/DDBJ whole genome shotgun (WGS) entry which is preliminary data.</text>
</comment>
<organism evidence="15 16">
    <name type="scientific">Microvirga aerilata</name>
    <dbReference type="NCBI Taxonomy" id="670292"/>
    <lineage>
        <taxon>Bacteria</taxon>
        <taxon>Pseudomonadati</taxon>
        <taxon>Pseudomonadota</taxon>
        <taxon>Alphaproteobacteria</taxon>
        <taxon>Hyphomicrobiales</taxon>
        <taxon>Methylobacteriaceae</taxon>
        <taxon>Microvirga</taxon>
    </lineage>
</organism>
<dbReference type="SUPFAM" id="SSF103190">
    <property type="entry name" value="Sensory domain-like"/>
    <property type="match status" value="1"/>
</dbReference>
<dbReference type="Gene3D" id="6.10.340.10">
    <property type="match status" value="1"/>
</dbReference>
<evidence type="ECO:0000256" key="10">
    <source>
        <dbReference type="ARBA" id="ARBA00022840"/>
    </source>
</evidence>
<comment type="subcellular location">
    <subcellularLocation>
        <location evidence="2">Cell membrane</location>
        <topology evidence="2">Multi-pass membrane protein</topology>
    </subcellularLocation>
</comment>
<dbReference type="Gene3D" id="3.30.565.10">
    <property type="entry name" value="Histidine kinase-like ATPase, C-terminal domain"/>
    <property type="match status" value="1"/>
</dbReference>
<evidence type="ECO:0000256" key="9">
    <source>
        <dbReference type="ARBA" id="ARBA00022777"/>
    </source>
</evidence>
<dbReference type="Pfam" id="PF02743">
    <property type="entry name" value="dCache_1"/>
    <property type="match status" value="1"/>
</dbReference>
<evidence type="ECO:0000256" key="2">
    <source>
        <dbReference type="ARBA" id="ARBA00004651"/>
    </source>
</evidence>
<dbReference type="Pfam" id="PF07536">
    <property type="entry name" value="HWE_HK"/>
    <property type="match status" value="1"/>
</dbReference>
<keyword evidence="9 15" id="KW-0418">Kinase</keyword>
<comment type="catalytic activity">
    <reaction evidence="1">
        <text>ATP + protein L-histidine = ADP + protein N-phospho-L-histidine.</text>
        <dbReference type="EC" id="2.7.13.3"/>
    </reaction>
</comment>
<keyword evidence="8" id="KW-0547">Nucleotide-binding</keyword>
<gene>
    <name evidence="15" type="ORF">JKG68_17595</name>
</gene>
<dbReference type="GO" id="GO:0004673">
    <property type="term" value="F:protein histidine kinase activity"/>
    <property type="evidence" value="ECO:0007669"/>
    <property type="project" value="UniProtKB-EC"/>
</dbReference>
<dbReference type="Proteomes" id="UP000605848">
    <property type="component" value="Unassembled WGS sequence"/>
</dbReference>
<protein>
    <recommendedName>
        <fullName evidence="3">histidine kinase</fullName>
        <ecNumber evidence="3">2.7.13.3</ecNumber>
    </recommendedName>
</protein>
<dbReference type="PANTHER" id="PTHR41523:SF7">
    <property type="entry name" value="HISTIDINE KINASE"/>
    <property type="match status" value="1"/>
</dbReference>